<sequence>MVITIREAERLLKQSTGKTYRIGDGLAYPKPFMTRKELLDMGDPITPSLLDRAEAYAGEQVCRKNNPMKRNSKYIYNTAEFERWRKKH</sequence>
<comment type="caution">
    <text evidence="1">The sequence shown here is derived from an EMBL/GenBank/DDBJ whole genome shotgun (WGS) entry which is preliminary data.</text>
</comment>
<evidence type="ECO:0000313" key="1">
    <source>
        <dbReference type="EMBL" id="HJC16023.1"/>
    </source>
</evidence>
<name>A0A9D2NCH0_9FIRM</name>
<proteinExistence type="predicted"/>
<dbReference type="AlphaFoldDB" id="A0A9D2NCH0"/>
<accession>A0A9D2NCH0</accession>
<reference evidence="1" key="2">
    <citation type="submission" date="2021-04" db="EMBL/GenBank/DDBJ databases">
        <authorList>
            <person name="Gilroy R."/>
        </authorList>
    </citation>
    <scope>NUCLEOTIDE SEQUENCE</scope>
    <source>
        <strain evidence="1">CHK185-5351</strain>
    </source>
</reference>
<gene>
    <name evidence="1" type="ORF">H9705_09455</name>
</gene>
<organism evidence="1 2">
    <name type="scientific">Candidatus Fusicatenibacter intestinigallinarum</name>
    <dbReference type="NCBI Taxonomy" id="2838598"/>
    <lineage>
        <taxon>Bacteria</taxon>
        <taxon>Bacillati</taxon>
        <taxon>Bacillota</taxon>
        <taxon>Clostridia</taxon>
        <taxon>Lachnospirales</taxon>
        <taxon>Lachnospiraceae</taxon>
        <taxon>Fusicatenibacter</taxon>
    </lineage>
</organism>
<evidence type="ECO:0000313" key="2">
    <source>
        <dbReference type="Proteomes" id="UP000823849"/>
    </source>
</evidence>
<reference evidence="1" key="1">
    <citation type="journal article" date="2021" name="PeerJ">
        <title>Extensive microbial diversity within the chicken gut microbiome revealed by metagenomics and culture.</title>
        <authorList>
            <person name="Gilroy R."/>
            <person name="Ravi A."/>
            <person name="Getino M."/>
            <person name="Pursley I."/>
            <person name="Horton D.L."/>
            <person name="Alikhan N.F."/>
            <person name="Baker D."/>
            <person name="Gharbi K."/>
            <person name="Hall N."/>
            <person name="Watson M."/>
            <person name="Adriaenssens E.M."/>
            <person name="Foster-Nyarko E."/>
            <person name="Jarju S."/>
            <person name="Secka A."/>
            <person name="Antonio M."/>
            <person name="Oren A."/>
            <person name="Chaudhuri R.R."/>
            <person name="La Ragione R."/>
            <person name="Hildebrand F."/>
            <person name="Pallen M.J."/>
        </authorList>
    </citation>
    <scope>NUCLEOTIDE SEQUENCE</scope>
    <source>
        <strain evidence="1">CHK185-5351</strain>
    </source>
</reference>
<dbReference type="EMBL" id="DWWU01000039">
    <property type="protein sequence ID" value="HJC16023.1"/>
    <property type="molecule type" value="Genomic_DNA"/>
</dbReference>
<dbReference type="Proteomes" id="UP000823849">
    <property type="component" value="Unassembled WGS sequence"/>
</dbReference>
<protein>
    <submittedName>
        <fullName evidence="1">Uncharacterized protein</fullName>
    </submittedName>
</protein>